<dbReference type="Pfam" id="PF13637">
    <property type="entry name" value="Ank_4"/>
    <property type="match status" value="1"/>
</dbReference>
<keyword evidence="1" id="KW-0040">ANK repeat</keyword>
<evidence type="ECO:0000313" key="3">
    <source>
        <dbReference type="EMBL" id="GAO49006.1"/>
    </source>
</evidence>
<feature type="compositionally biased region" description="Basic residues" evidence="2">
    <location>
        <begin position="1"/>
        <end position="10"/>
    </location>
</feature>
<comment type="caution">
    <text evidence="3">The sequence shown here is derived from an EMBL/GenBank/DDBJ whole genome shotgun (WGS) entry which is preliminary data.</text>
</comment>
<dbReference type="InterPro" id="IPR036770">
    <property type="entry name" value="Ankyrin_rpt-contain_sf"/>
</dbReference>
<dbReference type="PRINTS" id="PR01415">
    <property type="entry name" value="ANKYRIN"/>
</dbReference>
<dbReference type="SUPFAM" id="SSF48403">
    <property type="entry name" value="Ankyrin repeat"/>
    <property type="match status" value="1"/>
</dbReference>
<dbReference type="Gene3D" id="1.25.40.20">
    <property type="entry name" value="Ankyrin repeat-containing domain"/>
    <property type="match status" value="1"/>
</dbReference>
<feature type="region of interest" description="Disordered" evidence="2">
    <location>
        <begin position="1"/>
        <end position="20"/>
    </location>
</feature>
<dbReference type="STRING" id="698492.A0A0E9NH58"/>
<dbReference type="PANTHER" id="PTHR24157:SF3">
    <property type="entry name" value="ANKYRIN REPEAT, SAM AND BASIC LEUCINE ZIPPER DOMAIN-CONTAINING PROTEIN 1"/>
    <property type="match status" value="1"/>
</dbReference>
<proteinExistence type="predicted"/>
<dbReference type="SMART" id="SM00248">
    <property type="entry name" value="ANK"/>
    <property type="match status" value="4"/>
</dbReference>
<gene>
    <name evidence="3" type="ORF">G7K_3167-t1</name>
</gene>
<dbReference type="EMBL" id="BACD03000019">
    <property type="protein sequence ID" value="GAO49006.1"/>
    <property type="molecule type" value="Genomic_DNA"/>
</dbReference>
<accession>A0A0E9NH58</accession>
<feature type="repeat" description="ANK" evidence="1">
    <location>
        <begin position="99"/>
        <end position="132"/>
    </location>
</feature>
<feature type="repeat" description="ANK" evidence="1">
    <location>
        <begin position="65"/>
        <end position="97"/>
    </location>
</feature>
<evidence type="ECO:0000256" key="1">
    <source>
        <dbReference type="PROSITE-ProRule" id="PRU00023"/>
    </source>
</evidence>
<evidence type="ECO:0000256" key="2">
    <source>
        <dbReference type="SAM" id="MobiDB-lite"/>
    </source>
</evidence>
<name>A0A0E9NH58_SAICN</name>
<sequence>MSDHHHHHHGHDCGHSHEGNAYTQNLHEVSLTSSRSLHYAAKSGNLTNLHALLQKGKRVDERDTSGYTPLLHAARSGHIDVISVLVEAGADVNAHTPEMRSTVLHRLSIHRDATGMVEVLIRRGADVCAQDGDGETALHKACSVSENEKTVELLYEKMTKKGGPDLRNRKGESAQEREVGEYAGREGVTLEWMTLSGGCVNGEEVKAFVQKELTR</sequence>
<dbReference type="PROSITE" id="PS50297">
    <property type="entry name" value="ANK_REP_REGION"/>
    <property type="match status" value="2"/>
</dbReference>
<dbReference type="Proteomes" id="UP000033140">
    <property type="component" value="Unassembled WGS sequence"/>
</dbReference>
<reference evidence="3 4" key="3">
    <citation type="journal article" date="2015" name="Genome Announc.">
        <title>Draft Genome Sequence of the Archiascomycetous Yeast Saitoella complicata.</title>
        <authorList>
            <person name="Yamauchi K."/>
            <person name="Kondo S."/>
            <person name="Hamamoto M."/>
            <person name="Takahashi Y."/>
            <person name="Ogura Y."/>
            <person name="Hayashi T."/>
            <person name="Nishida H."/>
        </authorList>
    </citation>
    <scope>NUCLEOTIDE SEQUENCE [LARGE SCALE GENOMIC DNA]</scope>
    <source>
        <strain evidence="3 4">NRRL Y-17804</strain>
    </source>
</reference>
<organism evidence="3 4">
    <name type="scientific">Saitoella complicata (strain BCRC 22490 / CBS 7301 / JCM 7358 / NBRC 10748 / NRRL Y-17804)</name>
    <dbReference type="NCBI Taxonomy" id="698492"/>
    <lineage>
        <taxon>Eukaryota</taxon>
        <taxon>Fungi</taxon>
        <taxon>Dikarya</taxon>
        <taxon>Ascomycota</taxon>
        <taxon>Taphrinomycotina</taxon>
        <taxon>Taphrinomycotina incertae sedis</taxon>
        <taxon>Saitoella</taxon>
    </lineage>
</organism>
<evidence type="ECO:0000313" key="4">
    <source>
        <dbReference type="Proteomes" id="UP000033140"/>
    </source>
</evidence>
<dbReference type="AlphaFoldDB" id="A0A0E9NH58"/>
<dbReference type="PANTHER" id="PTHR24157">
    <property type="entry name" value="ANKYRIN REPEAT, SAM AND BASIC LEUCINE ZIPPER DOMAIN-CONTAINING PROTEIN 1"/>
    <property type="match status" value="1"/>
</dbReference>
<reference evidence="3 4" key="2">
    <citation type="journal article" date="2014" name="J. Gen. Appl. Microbiol.">
        <title>The early diverging ascomycetous budding yeast Saitoella complicata has three histone deacetylases belonging to the Clr6, Hos2, and Rpd3 lineages.</title>
        <authorList>
            <person name="Nishida H."/>
            <person name="Matsumoto T."/>
            <person name="Kondo S."/>
            <person name="Hamamoto M."/>
            <person name="Yoshikawa H."/>
        </authorList>
    </citation>
    <scope>NUCLEOTIDE SEQUENCE [LARGE SCALE GENOMIC DNA]</scope>
    <source>
        <strain evidence="3 4">NRRL Y-17804</strain>
    </source>
</reference>
<feature type="region of interest" description="Disordered" evidence="2">
    <location>
        <begin position="161"/>
        <end position="180"/>
    </location>
</feature>
<dbReference type="InterPro" id="IPR002110">
    <property type="entry name" value="Ankyrin_rpt"/>
</dbReference>
<keyword evidence="4" id="KW-1185">Reference proteome</keyword>
<dbReference type="PROSITE" id="PS50088">
    <property type="entry name" value="ANK_REPEAT"/>
    <property type="match status" value="3"/>
</dbReference>
<reference evidence="3 4" key="1">
    <citation type="journal article" date="2011" name="J. Gen. Appl. Microbiol.">
        <title>Draft genome sequencing of the enigmatic yeast Saitoella complicata.</title>
        <authorList>
            <person name="Nishida H."/>
            <person name="Hamamoto M."/>
            <person name="Sugiyama J."/>
        </authorList>
    </citation>
    <scope>NUCLEOTIDE SEQUENCE [LARGE SCALE GENOMIC DNA]</scope>
    <source>
        <strain evidence="3 4">NRRL Y-17804</strain>
    </source>
</reference>
<dbReference type="Pfam" id="PF12796">
    <property type="entry name" value="Ank_2"/>
    <property type="match status" value="1"/>
</dbReference>
<feature type="repeat" description="ANK" evidence="1">
    <location>
        <begin position="32"/>
        <end position="64"/>
    </location>
</feature>
<protein>
    <submittedName>
        <fullName evidence="3">Uncharacterized protein</fullName>
    </submittedName>
</protein>